<dbReference type="Pfam" id="PF02995">
    <property type="entry name" value="DUF229"/>
    <property type="match status" value="1"/>
</dbReference>
<organism evidence="1 2">
    <name type="scientific">Mesorhabditis belari</name>
    <dbReference type="NCBI Taxonomy" id="2138241"/>
    <lineage>
        <taxon>Eukaryota</taxon>
        <taxon>Metazoa</taxon>
        <taxon>Ecdysozoa</taxon>
        <taxon>Nematoda</taxon>
        <taxon>Chromadorea</taxon>
        <taxon>Rhabditida</taxon>
        <taxon>Rhabditina</taxon>
        <taxon>Rhabditomorpha</taxon>
        <taxon>Rhabditoidea</taxon>
        <taxon>Rhabditidae</taxon>
        <taxon>Mesorhabditinae</taxon>
        <taxon>Mesorhabditis</taxon>
    </lineage>
</organism>
<dbReference type="SUPFAM" id="SSF53649">
    <property type="entry name" value="Alkaline phosphatase-like"/>
    <property type="match status" value="1"/>
</dbReference>
<dbReference type="InterPro" id="IPR004245">
    <property type="entry name" value="DUF229"/>
</dbReference>
<dbReference type="Proteomes" id="UP000887575">
    <property type="component" value="Unassembled WGS sequence"/>
</dbReference>
<dbReference type="PANTHER" id="PTHR10974:SF75">
    <property type="entry name" value="SULFATASE DOMAIN-CONTAINING PROTEIN"/>
    <property type="match status" value="1"/>
</dbReference>
<dbReference type="PANTHER" id="PTHR10974">
    <property type="entry name" value="FI08016P-RELATED"/>
    <property type="match status" value="1"/>
</dbReference>
<evidence type="ECO:0000313" key="1">
    <source>
        <dbReference type="Proteomes" id="UP000887575"/>
    </source>
</evidence>
<dbReference type="InterPro" id="IPR017850">
    <property type="entry name" value="Alkaline_phosphatase_core_sf"/>
</dbReference>
<dbReference type="AlphaFoldDB" id="A0AAF3FD25"/>
<accession>A0AAF3FD25</accession>
<dbReference type="WBParaSite" id="MBELARI_LOCUS4862">
    <property type="protein sequence ID" value="MBELARI_LOCUS4862"/>
    <property type="gene ID" value="MBELARI_LOCUS4862"/>
</dbReference>
<proteinExistence type="predicted"/>
<dbReference type="GO" id="GO:0005615">
    <property type="term" value="C:extracellular space"/>
    <property type="evidence" value="ECO:0007669"/>
    <property type="project" value="TreeGrafter"/>
</dbReference>
<reference evidence="2" key="1">
    <citation type="submission" date="2024-02" db="UniProtKB">
        <authorList>
            <consortium name="WormBaseParasite"/>
        </authorList>
    </citation>
    <scope>IDENTIFICATION</scope>
</reference>
<evidence type="ECO:0000313" key="2">
    <source>
        <dbReference type="WBParaSite" id="MBELARI_LOCUS4862"/>
    </source>
</evidence>
<protein>
    <submittedName>
        <fullName evidence="2">Uncharacterized protein</fullName>
    </submittedName>
</protein>
<name>A0AAF3FD25_9BILA</name>
<sequence length="270" mass="31670">MFTSLFSTQLDDFRRSGLIGLKVDRSLYGGSNIEIDYKCNEANDNKDYIQFEYEDAGYQTIFAVDYFTDLWAYLDCIGTPKMGILWTNEAHADEKIWHNSDEYYVKLLRENKEQLDDSFVIIMGDHGRDFQMDDPFFRLMGEHGKRFDMPTGSRQGPFENTNILMLFSIPKRLRNTQIDDMIRKNSVHLFTHHDLHATLIDIIRHQPLAQFNDQSFLKINGTLGNSWLRELDRDLPRDCRHLPIPSQFCPCNYGKEVVIEKRISKKKPVN</sequence>
<keyword evidence="1" id="KW-1185">Reference proteome</keyword>
<dbReference type="Gene3D" id="3.40.720.10">
    <property type="entry name" value="Alkaline Phosphatase, subunit A"/>
    <property type="match status" value="1"/>
</dbReference>